<keyword evidence="2" id="KW-1185">Reference proteome</keyword>
<dbReference type="Pfam" id="PF06348">
    <property type="entry name" value="DUF1059"/>
    <property type="match status" value="1"/>
</dbReference>
<evidence type="ECO:0000313" key="2">
    <source>
        <dbReference type="Proteomes" id="UP000190135"/>
    </source>
</evidence>
<dbReference type="OrthoDB" id="7950435at2"/>
<proteinExistence type="predicted"/>
<accession>A0A1T4NWQ7</accession>
<name>A0A1T4NWQ7_9HYPH</name>
<dbReference type="InterPro" id="IPR009409">
    <property type="entry name" value="DUF1059"/>
</dbReference>
<dbReference type="RefSeq" id="WP_078707331.1">
    <property type="nucleotide sequence ID" value="NZ_FUXL01000003.1"/>
</dbReference>
<gene>
    <name evidence="1" type="ORF">SAMN05428963_103224</name>
</gene>
<protein>
    <submittedName>
        <fullName evidence="1">Predicted small metal-binding protein</fullName>
    </submittedName>
</protein>
<dbReference type="AlphaFoldDB" id="A0A1T4NWQ7"/>
<sequence>MYELNCAGVIPGCSRVIRADSQAEVIRRAVVQAKQLGIEEITPSMMDSFRTKTTEFRAGANDTSH</sequence>
<organism evidence="1 2">
    <name type="scientific">Consotaella salsifontis</name>
    <dbReference type="NCBI Taxonomy" id="1365950"/>
    <lineage>
        <taxon>Bacteria</taxon>
        <taxon>Pseudomonadati</taxon>
        <taxon>Pseudomonadota</taxon>
        <taxon>Alphaproteobacteria</taxon>
        <taxon>Hyphomicrobiales</taxon>
        <taxon>Aurantimonadaceae</taxon>
        <taxon>Consotaella</taxon>
    </lineage>
</organism>
<reference evidence="1 2" key="1">
    <citation type="submission" date="2017-02" db="EMBL/GenBank/DDBJ databases">
        <authorList>
            <person name="Peterson S.W."/>
        </authorList>
    </citation>
    <scope>NUCLEOTIDE SEQUENCE [LARGE SCALE GENOMIC DNA]</scope>
    <source>
        <strain evidence="1 2">USBA 369</strain>
    </source>
</reference>
<dbReference type="Proteomes" id="UP000190135">
    <property type="component" value="Unassembled WGS sequence"/>
</dbReference>
<dbReference type="EMBL" id="FUXL01000003">
    <property type="protein sequence ID" value="SJZ83497.1"/>
    <property type="molecule type" value="Genomic_DNA"/>
</dbReference>
<evidence type="ECO:0000313" key="1">
    <source>
        <dbReference type="EMBL" id="SJZ83497.1"/>
    </source>
</evidence>